<sequence>MASAPQNSYQQKPNDEPKVFNDVQNGCDLINCTDGRTCGIRVGLAKFGNRNFEKFDFPKCITNETELNMNTDNDGNAHIVPNGPGCQMIQCSVGYQCQVRISISKLGNLPYAQSIGTFPQCVGPNVSFQSSSSTIENGPGCDQLPTKCDEGTKCVTAVGIAKYGNLPWSQSEMHHFYTFCFLIGFFLHQHTEAIAHRLALNGRTVLKNKTFEAKLSSILQRQQPKHEGQLQFQPETKKRTNAKNVLERLKKKGLIVDILPKGDGNQDTELLAECRQEAKRGKVAPSANFLINSPKMEENLGQASLRSRMLAQGRALRERVGREGNQNQILNNIQTYVLIQNCGTTPFNGYK</sequence>
<keyword evidence="2" id="KW-1185">Reference proteome</keyword>
<name>A0ABD2I171_9BILA</name>
<evidence type="ECO:0000313" key="1">
    <source>
        <dbReference type="EMBL" id="KAL3071540.1"/>
    </source>
</evidence>
<dbReference type="AlphaFoldDB" id="A0ABD2I171"/>
<organism evidence="1 2">
    <name type="scientific">Heterodera trifolii</name>
    <dbReference type="NCBI Taxonomy" id="157864"/>
    <lineage>
        <taxon>Eukaryota</taxon>
        <taxon>Metazoa</taxon>
        <taxon>Ecdysozoa</taxon>
        <taxon>Nematoda</taxon>
        <taxon>Chromadorea</taxon>
        <taxon>Rhabditida</taxon>
        <taxon>Tylenchina</taxon>
        <taxon>Tylenchomorpha</taxon>
        <taxon>Tylenchoidea</taxon>
        <taxon>Heteroderidae</taxon>
        <taxon>Heteroderinae</taxon>
        <taxon>Heterodera</taxon>
    </lineage>
</organism>
<comment type="caution">
    <text evidence="1">The sequence shown here is derived from an EMBL/GenBank/DDBJ whole genome shotgun (WGS) entry which is preliminary data.</text>
</comment>
<gene>
    <name evidence="1" type="ORF">niasHT_031904</name>
</gene>
<dbReference type="Proteomes" id="UP001620626">
    <property type="component" value="Unassembled WGS sequence"/>
</dbReference>
<accession>A0ABD2I171</accession>
<evidence type="ECO:0000313" key="2">
    <source>
        <dbReference type="Proteomes" id="UP001620626"/>
    </source>
</evidence>
<reference evidence="1 2" key="1">
    <citation type="submission" date="2024-10" db="EMBL/GenBank/DDBJ databases">
        <authorList>
            <person name="Kim D."/>
        </authorList>
    </citation>
    <scope>NUCLEOTIDE SEQUENCE [LARGE SCALE GENOMIC DNA]</scope>
    <source>
        <strain evidence="1">BH-2024</strain>
    </source>
</reference>
<protein>
    <submittedName>
        <fullName evidence="1">Uncharacterized protein</fullName>
    </submittedName>
</protein>
<dbReference type="EMBL" id="JBICBT010001358">
    <property type="protein sequence ID" value="KAL3071540.1"/>
    <property type="molecule type" value="Genomic_DNA"/>
</dbReference>
<proteinExistence type="predicted"/>